<dbReference type="EMBL" id="KZ987741">
    <property type="protein sequence ID" value="RKP15305.1"/>
    <property type="molecule type" value="Genomic_DNA"/>
</dbReference>
<feature type="region of interest" description="Disordered" evidence="1">
    <location>
        <begin position="1"/>
        <end position="20"/>
    </location>
</feature>
<dbReference type="Proteomes" id="UP000267251">
    <property type="component" value="Unassembled WGS sequence"/>
</dbReference>
<protein>
    <submittedName>
        <fullName evidence="2">Uncharacterized protein</fullName>
    </submittedName>
</protein>
<gene>
    <name evidence="2" type="ORF">BJ684DRAFT_14424</name>
</gene>
<proteinExistence type="predicted"/>
<evidence type="ECO:0000313" key="3">
    <source>
        <dbReference type="Proteomes" id="UP000267251"/>
    </source>
</evidence>
<evidence type="ECO:0000256" key="1">
    <source>
        <dbReference type="SAM" id="MobiDB-lite"/>
    </source>
</evidence>
<sequence length="608" mass="69820">MSLGHHHSSSESSLPAPAFVQEPPSKSLLYVKTSMNSRSYSAGTPTKQRKKYRPEYLIYKALFFMVGLEIGDEPGTRPEHAKHKFIDTQEERDLLNNLVQTHQTESMEACEKIKGDEKTYAKERLLPRKPGSLIDIYCNVIEQYPASFYHHTPPYGHGPSYGDYSPYNYYSPYGDYSSYSHDPAYGHNLPYRTTPLNELLNTLSPFATLNPSYDRKIPYVSIIGDLHKAIKFNNFLSGKKERVSLDDSYETKMLFMKHVSESIRKGKQTGVSLYEVHESLQAAIYYLVMERFYLNYHSIFGSLRNMLSSLHLIMRTFFDKDIYVLSGPRLDSNRGEELMLQRLSLAKDGIKNRAAHSIGHSARSSSLQESSAWPVKNFGTLFSSDRLFPRSYEDITKFVKKMCDQFYSSSSRATRSLWEEFGARNAHPARQALKTPFYKRFCSDTPLEGAWISKNGFNWQFSKSGTMSAAELKDYGLGEWIYKVRLIQLIRFLRPHLIKIPHKTHLNDGMDWDVAIDIVSNQTRTLATSTYIHSVFLDLKLPRKPDTLKMYRGMLNSVSDASLVANGKHSEQKALEYLQTSIPEIIQMEKKKAHSYQKKAKEFWAGLS</sequence>
<name>A0A4P9Y8E4_9FUNG</name>
<feature type="non-terminal residue" evidence="2">
    <location>
        <position position="608"/>
    </location>
</feature>
<dbReference type="OrthoDB" id="5768572at2759"/>
<accession>A0A4P9Y8E4</accession>
<keyword evidence="3" id="KW-1185">Reference proteome</keyword>
<evidence type="ECO:0000313" key="2">
    <source>
        <dbReference type="EMBL" id="RKP15305.1"/>
    </source>
</evidence>
<dbReference type="AlphaFoldDB" id="A0A4P9Y8E4"/>
<reference evidence="3" key="1">
    <citation type="journal article" date="2018" name="Nat. Microbiol.">
        <title>Leveraging single-cell genomics to expand the fungal tree of life.</title>
        <authorList>
            <person name="Ahrendt S.R."/>
            <person name="Quandt C.A."/>
            <person name="Ciobanu D."/>
            <person name="Clum A."/>
            <person name="Salamov A."/>
            <person name="Andreopoulos B."/>
            <person name="Cheng J.F."/>
            <person name="Woyke T."/>
            <person name="Pelin A."/>
            <person name="Henrissat B."/>
            <person name="Reynolds N.K."/>
            <person name="Benny G.L."/>
            <person name="Smith M.E."/>
            <person name="James T.Y."/>
            <person name="Grigoriev I.V."/>
        </authorList>
    </citation>
    <scope>NUCLEOTIDE SEQUENCE [LARGE SCALE GENOMIC DNA]</scope>
</reference>
<organism evidence="2 3">
    <name type="scientific">Piptocephalis cylindrospora</name>
    <dbReference type="NCBI Taxonomy" id="1907219"/>
    <lineage>
        <taxon>Eukaryota</taxon>
        <taxon>Fungi</taxon>
        <taxon>Fungi incertae sedis</taxon>
        <taxon>Zoopagomycota</taxon>
        <taxon>Zoopagomycotina</taxon>
        <taxon>Zoopagomycetes</taxon>
        <taxon>Zoopagales</taxon>
        <taxon>Piptocephalidaceae</taxon>
        <taxon>Piptocephalis</taxon>
    </lineage>
</organism>